<organism evidence="3 4">
    <name type="scientific">Pseudodesulfovibrio hydrargyri</name>
    <dbReference type="NCBI Taxonomy" id="2125990"/>
    <lineage>
        <taxon>Bacteria</taxon>
        <taxon>Pseudomonadati</taxon>
        <taxon>Thermodesulfobacteriota</taxon>
        <taxon>Desulfovibrionia</taxon>
        <taxon>Desulfovibrionales</taxon>
        <taxon>Desulfovibrionaceae</taxon>
    </lineage>
</organism>
<proteinExistence type="predicted"/>
<dbReference type="InterPro" id="IPR036291">
    <property type="entry name" value="NAD(P)-bd_dom_sf"/>
</dbReference>
<reference evidence="3 4" key="1">
    <citation type="submission" date="2015-09" db="EMBL/GenBank/DDBJ databases">
        <title>Genome of Desulfovibrio dechloracetivorans BerOc1, a mercury methylating strain isolated from highly hydrocarbons and metals contaminated coastal sediments.</title>
        <authorList>
            <person name="Goni Urriza M."/>
            <person name="Gassie C."/>
            <person name="Bouchez O."/>
            <person name="Klopp C."/>
            <person name="Ranchou-Peyruse A."/>
            <person name="Remy G."/>
        </authorList>
    </citation>
    <scope>NUCLEOTIDE SEQUENCE [LARGE SCALE GENOMIC DNA]</scope>
    <source>
        <strain evidence="3 4">BerOc1</strain>
    </source>
</reference>
<dbReference type="AlphaFoldDB" id="A0A1J5MZW4"/>
<keyword evidence="1" id="KW-0560">Oxidoreductase</keyword>
<dbReference type="InterPro" id="IPR046346">
    <property type="entry name" value="Aminoacid_DH-like_N_sf"/>
</dbReference>
<comment type="caution">
    <text evidence="3">The sequence shown here is derived from an EMBL/GenBank/DDBJ whole genome shotgun (WGS) entry which is preliminary data.</text>
</comment>
<sequence>MKKKLLLQMDCDPQASVFDAVVAHDAGVDALFQQSGVAPADVRNQVYGLMFTRGGDDLKNSAAFIGGSDVVLGEAMLKAAKESFFGNVRVSVMLDSNGCNTTAAAAVAKLCGGDGLKGRKCVVLAGTGPVGKRAAGLMAMEGADVVLTSRRMDRVEEACAEVNARFDVNISGAEVGDEAQAQAVLEGAYAVLCAGAAGIQLLGSDTWTANPTLLRLGDINAVPPLGIEGTKAHFDGEDVDGKLVYGALGIGNLKMKVHRECIKRLFMRNDMVFDAEEVYAVAKEMI</sequence>
<dbReference type="GO" id="GO:0016491">
    <property type="term" value="F:oxidoreductase activity"/>
    <property type="evidence" value="ECO:0007669"/>
    <property type="project" value="UniProtKB-KW"/>
</dbReference>
<dbReference type="EMBL" id="LKAQ01000002">
    <property type="protein sequence ID" value="OIQ51546.1"/>
    <property type="molecule type" value="Genomic_DNA"/>
</dbReference>
<evidence type="ECO:0000313" key="4">
    <source>
        <dbReference type="Proteomes" id="UP000181901"/>
    </source>
</evidence>
<dbReference type="SUPFAM" id="SSF53223">
    <property type="entry name" value="Aminoacid dehydrogenase-like, N-terminal domain"/>
    <property type="match status" value="1"/>
</dbReference>
<evidence type="ECO:0000313" key="3">
    <source>
        <dbReference type="EMBL" id="OIQ51546.1"/>
    </source>
</evidence>
<dbReference type="InterPro" id="IPR035015">
    <property type="entry name" value="NAD-bd_H4MPT_DH"/>
</dbReference>
<dbReference type="Gene3D" id="3.40.50.10280">
    <property type="entry name" value="Methylene-tetrahydromethanopterin dehydrogenase, N-terminal domain"/>
    <property type="match status" value="1"/>
</dbReference>
<accession>A0A1J5MZW4</accession>
<dbReference type="CDD" id="cd01078">
    <property type="entry name" value="NAD_bind_H4MPT_DH"/>
    <property type="match status" value="1"/>
</dbReference>
<name>A0A1J5MZW4_9BACT</name>
<dbReference type="Gene3D" id="3.40.50.720">
    <property type="entry name" value="NAD(P)-binding Rossmann-like Domain"/>
    <property type="match status" value="1"/>
</dbReference>
<dbReference type="SUPFAM" id="SSF51735">
    <property type="entry name" value="NAD(P)-binding Rossmann-fold domains"/>
    <property type="match status" value="1"/>
</dbReference>
<dbReference type="OrthoDB" id="6180at2"/>
<feature type="domain" description="Methylene-tetrahydromethanopterin dehydrogenase N-terminal" evidence="2">
    <location>
        <begin position="17"/>
        <end position="97"/>
    </location>
</feature>
<evidence type="ECO:0000259" key="2">
    <source>
        <dbReference type="Pfam" id="PF09176"/>
    </source>
</evidence>
<dbReference type="InterPro" id="IPR037089">
    <property type="entry name" value="Methyl-teptahyd_DH_N_sf"/>
</dbReference>
<dbReference type="Proteomes" id="UP000181901">
    <property type="component" value="Unassembled WGS sequence"/>
</dbReference>
<dbReference type="RefSeq" id="WP_071544544.1">
    <property type="nucleotide sequence ID" value="NZ_LKAQ01000002.1"/>
</dbReference>
<evidence type="ECO:0000256" key="1">
    <source>
        <dbReference type="ARBA" id="ARBA00023002"/>
    </source>
</evidence>
<dbReference type="Pfam" id="PF09176">
    <property type="entry name" value="Mpt_N"/>
    <property type="match status" value="1"/>
</dbReference>
<dbReference type="InterPro" id="IPR015259">
    <property type="entry name" value="Methyl-teptahyd_DH_N"/>
</dbReference>
<protein>
    <submittedName>
        <fullName evidence="3">Bifunctional protein MdtA</fullName>
    </submittedName>
</protein>
<gene>
    <name evidence="3" type="primary">mtdA</name>
    <name evidence="3" type="ORF">BerOc1_00908</name>
</gene>
<keyword evidence="4" id="KW-1185">Reference proteome</keyword>